<accession>A0A2R4XFU1</accession>
<dbReference type="OrthoDB" id="9811121at2"/>
<dbReference type="InterPro" id="IPR001110">
    <property type="entry name" value="UPF0012_CS"/>
</dbReference>
<dbReference type="Pfam" id="PF00795">
    <property type="entry name" value="CN_hydrolase"/>
    <property type="match status" value="1"/>
</dbReference>
<gene>
    <name evidence="4" type="ORF">DBV39_01870</name>
</gene>
<dbReference type="KEGG" id="boz:DBV39_01870"/>
<dbReference type="GO" id="GO:0016746">
    <property type="term" value="F:acyltransferase activity"/>
    <property type="evidence" value="ECO:0007669"/>
    <property type="project" value="UniProtKB-KW"/>
</dbReference>
<sequence>MNTRTSTNNDSSGTQDQVETGATGQVIVAAIQMVSGPCVQDNLEQARTLVEQAVHQGAQMVALPEYFCLLGPDETAKVKVAEPEGQGPIQFFMSDLARRLGVWVCAGTLPLQSPDPAKVYNTSLMFAPDGASVARYDKIHLFRYTSDTEQFDEGRTILAGTQSVVATCRFGVADRERIGTPDVESASGTTIRVGMSVCYDLRFPEMYRKMGEVDLILVPSAFTYTTGHAHWETLLKARAIENQCYVLAPAQGGTHPHGRRTWGHSMLIDPWGEIIGELPQGPGVIMGQLSLERLRAVRQSLPALCNRVFQI</sequence>
<keyword evidence="5" id="KW-1185">Reference proteome</keyword>
<dbReference type="PROSITE" id="PS50263">
    <property type="entry name" value="CN_HYDROLASE"/>
    <property type="match status" value="1"/>
</dbReference>
<keyword evidence="4" id="KW-0808">Transferase</keyword>
<dbReference type="GO" id="GO:0016811">
    <property type="term" value="F:hydrolase activity, acting on carbon-nitrogen (but not peptide) bonds, in linear amides"/>
    <property type="evidence" value="ECO:0007669"/>
    <property type="project" value="InterPro"/>
</dbReference>
<feature type="domain" description="CN hydrolase" evidence="3">
    <location>
        <begin position="26"/>
        <end position="291"/>
    </location>
</feature>
<proteinExistence type="inferred from homology"/>
<dbReference type="InterPro" id="IPR036526">
    <property type="entry name" value="C-N_Hydrolase_sf"/>
</dbReference>
<evidence type="ECO:0000256" key="1">
    <source>
        <dbReference type="ARBA" id="ARBA00010613"/>
    </source>
</evidence>
<dbReference type="PANTHER" id="PTHR23088">
    <property type="entry name" value="NITRILASE-RELATED"/>
    <property type="match status" value="1"/>
</dbReference>
<dbReference type="PROSITE" id="PS01227">
    <property type="entry name" value="UPF0012"/>
    <property type="match status" value="1"/>
</dbReference>
<dbReference type="Gene3D" id="3.60.110.10">
    <property type="entry name" value="Carbon-nitrogen hydrolase"/>
    <property type="match status" value="1"/>
</dbReference>
<dbReference type="EMBL" id="CP028901">
    <property type="protein sequence ID" value="AWB32664.1"/>
    <property type="molecule type" value="Genomic_DNA"/>
</dbReference>
<dbReference type="CDD" id="cd07572">
    <property type="entry name" value="nit"/>
    <property type="match status" value="1"/>
</dbReference>
<evidence type="ECO:0000256" key="2">
    <source>
        <dbReference type="ARBA" id="ARBA00022801"/>
    </source>
</evidence>
<evidence type="ECO:0000313" key="5">
    <source>
        <dbReference type="Proteomes" id="UP000244571"/>
    </source>
</evidence>
<evidence type="ECO:0000259" key="3">
    <source>
        <dbReference type="PROSITE" id="PS50263"/>
    </source>
</evidence>
<keyword evidence="4" id="KW-0012">Acyltransferase</keyword>
<comment type="similarity">
    <text evidence="1">Belongs to the carbon-nitrogen hydrolase superfamily. NIT1/NIT2 family.</text>
</comment>
<organism evidence="4 5">
    <name type="scientific">Orrella marina</name>
    <dbReference type="NCBI Taxonomy" id="2163011"/>
    <lineage>
        <taxon>Bacteria</taxon>
        <taxon>Pseudomonadati</taxon>
        <taxon>Pseudomonadota</taxon>
        <taxon>Betaproteobacteria</taxon>
        <taxon>Burkholderiales</taxon>
        <taxon>Alcaligenaceae</taxon>
        <taxon>Orrella</taxon>
    </lineage>
</organism>
<dbReference type="Proteomes" id="UP000244571">
    <property type="component" value="Chromosome"/>
</dbReference>
<keyword evidence="2" id="KW-0378">Hydrolase</keyword>
<protein>
    <submittedName>
        <fullName evidence="4">Acyltransferase</fullName>
    </submittedName>
</protein>
<name>A0A2R4XFU1_9BURK</name>
<dbReference type="InterPro" id="IPR003010">
    <property type="entry name" value="C-N_Hydrolase"/>
</dbReference>
<reference evidence="4 5" key="1">
    <citation type="submission" date="2018-04" db="EMBL/GenBank/DDBJ databases">
        <title>Bordetella sp. HZ20 isolated from seawater.</title>
        <authorList>
            <person name="Sun C."/>
        </authorList>
    </citation>
    <scope>NUCLEOTIDE SEQUENCE [LARGE SCALE GENOMIC DNA]</scope>
    <source>
        <strain evidence="4 5">HZ20</strain>
    </source>
</reference>
<evidence type="ECO:0000313" key="4">
    <source>
        <dbReference type="EMBL" id="AWB32664.1"/>
    </source>
</evidence>
<dbReference type="AlphaFoldDB" id="A0A2R4XFU1"/>
<dbReference type="SUPFAM" id="SSF56317">
    <property type="entry name" value="Carbon-nitrogen hydrolase"/>
    <property type="match status" value="1"/>
</dbReference>
<dbReference type="InterPro" id="IPR045254">
    <property type="entry name" value="Nit1/2_C-N_Hydrolase"/>
</dbReference>
<dbReference type="PANTHER" id="PTHR23088:SF27">
    <property type="entry name" value="DEAMINATED GLUTATHIONE AMIDASE"/>
    <property type="match status" value="1"/>
</dbReference>